<dbReference type="GO" id="GO:0016787">
    <property type="term" value="F:hydrolase activity"/>
    <property type="evidence" value="ECO:0007669"/>
    <property type="project" value="InterPro"/>
</dbReference>
<evidence type="ECO:0000313" key="3">
    <source>
        <dbReference type="EMBL" id="OWY28838.1"/>
    </source>
</evidence>
<evidence type="ECO:0000313" key="4">
    <source>
        <dbReference type="Proteomes" id="UP000197596"/>
    </source>
</evidence>
<gene>
    <name evidence="3" type="ORF">CEJ42_12765</name>
</gene>
<dbReference type="InterPro" id="IPR029052">
    <property type="entry name" value="Metallo-depent_PP-like"/>
</dbReference>
<reference evidence="3 4" key="1">
    <citation type="submission" date="2017-06" db="EMBL/GenBank/DDBJ databases">
        <title>Herbaspirillum phytohormonus sp. nov., isolated from the root nodule of Robinia pseudoacacia in lead-zinc mine.</title>
        <authorList>
            <person name="Fan M."/>
            <person name="Lin Y."/>
        </authorList>
    </citation>
    <scope>NUCLEOTIDE SEQUENCE [LARGE SCALE GENOMIC DNA]</scope>
    <source>
        <strain evidence="3 4">HZ10</strain>
    </source>
</reference>
<proteinExistence type="predicted"/>
<accession>A0A246WR24</accession>
<evidence type="ECO:0000256" key="1">
    <source>
        <dbReference type="SAM" id="MobiDB-lite"/>
    </source>
</evidence>
<name>A0A246WR24_9BURK</name>
<dbReference type="SUPFAM" id="SSF56300">
    <property type="entry name" value="Metallo-dependent phosphatases"/>
    <property type="match status" value="1"/>
</dbReference>
<dbReference type="PANTHER" id="PTHR31302">
    <property type="entry name" value="TRANSMEMBRANE PROTEIN WITH METALLOPHOSPHOESTERASE DOMAIN-RELATED"/>
    <property type="match status" value="1"/>
</dbReference>
<dbReference type="AlphaFoldDB" id="A0A246WR24"/>
<dbReference type="Gene3D" id="3.60.21.10">
    <property type="match status" value="1"/>
</dbReference>
<comment type="caution">
    <text evidence="3">The sequence shown here is derived from an EMBL/GenBank/DDBJ whole genome shotgun (WGS) entry which is preliminary data.</text>
</comment>
<dbReference type="Pfam" id="PF00149">
    <property type="entry name" value="Metallophos"/>
    <property type="match status" value="1"/>
</dbReference>
<sequence length="452" mass="50150">MRALFRINKKGGNLAAVFVHLSDIHFGQEKEPGQLIINKDARDRLIDDAASVVRRSVKGKASGIIVTGDIAYAGQKHEYQAAGEWLDRLAEKVGCEPSDLQMVPGNHDVDRSRFRGATELMLNSIREGGEPKLNSFLAEEVDREVLYHRFEAYREFADAYHCPLNCEGVSTAERLVELAKGRSIRFVRINSALTCLKSSRDDLGKLLLGAGQRVMKATPGEELIVLTHHPLSWLADSEEMKRYLRGRARVLISGHEHLASVECEEVEEGTHLVSLAAGATTPDQIDSVYTYSYNVIEFDWDEGQDALTLAVETRVWNNELKRFDSNAGGAEKLTLGSPNFRAGPRPQKAPLGDLGDKSEVAKVEIRLPEMTAVLPRMVDISERQNLHLHFFRDLGAEARLNVFHEIGTLPPGFKGALNHATASDLFNSSIVEKGFENVRAAITAELMRQKKG</sequence>
<organism evidence="3 4">
    <name type="scientific">Herbaspirillum robiniae</name>
    <dbReference type="NCBI Taxonomy" id="2014887"/>
    <lineage>
        <taxon>Bacteria</taxon>
        <taxon>Pseudomonadati</taxon>
        <taxon>Pseudomonadota</taxon>
        <taxon>Betaproteobacteria</taxon>
        <taxon>Burkholderiales</taxon>
        <taxon>Oxalobacteraceae</taxon>
        <taxon>Herbaspirillum</taxon>
    </lineage>
</organism>
<dbReference type="EMBL" id="NJGU01000006">
    <property type="protein sequence ID" value="OWY28838.1"/>
    <property type="molecule type" value="Genomic_DNA"/>
</dbReference>
<feature type="domain" description="Calcineurin-like phosphoesterase" evidence="2">
    <location>
        <begin position="18"/>
        <end position="257"/>
    </location>
</feature>
<feature type="region of interest" description="Disordered" evidence="1">
    <location>
        <begin position="334"/>
        <end position="354"/>
    </location>
</feature>
<protein>
    <recommendedName>
        <fullName evidence="2">Calcineurin-like phosphoesterase domain-containing protein</fullName>
    </recommendedName>
</protein>
<dbReference type="InterPro" id="IPR004843">
    <property type="entry name" value="Calcineurin-like_PHP"/>
</dbReference>
<dbReference type="Proteomes" id="UP000197596">
    <property type="component" value="Unassembled WGS sequence"/>
</dbReference>
<dbReference type="InterPro" id="IPR051158">
    <property type="entry name" value="Metallophosphoesterase_sf"/>
</dbReference>
<dbReference type="PANTHER" id="PTHR31302:SF0">
    <property type="entry name" value="TRANSMEMBRANE PROTEIN WITH METALLOPHOSPHOESTERASE DOMAIN"/>
    <property type="match status" value="1"/>
</dbReference>
<evidence type="ECO:0000259" key="2">
    <source>
        <dbReference type="Pfam" id="PF00149"/>
    </source>
</evidence>